<name>A0A2U1JGD5_9FLAO</name>
<evidence type="ECO:0000256" key="2">
    <source>
        <dbReference type="SAM" id="SignalP"/>
    </source>
</evidence>
<sequence length="505" mass="54082">MKKLLLSCFMLIIGINVFGQASCAAAINITTNGTKTVAPATGTYQTLCLDSNVGIKAMWYKYTPTVNGEMTISSDLPVNDGTTYSDDTRLSVLSGTSCTTLSCVDSNDDVDASNYLSTLTVPVAAGTTYYIQWDNFWIIDGGLTNLGFKFTFTFTPVSCVRLGSSDFYSPDSYTTTSANLYWDPAIGAPSNYDVDWSTDFTAAAGSGTSVSVPAGSLSYVVGSLTDLPVSSNFRYYVRSNCDVNSQSEYQGPYYGYLAKSLPYSNGFEDPANNLRDGFKGFSLFTSDGTTNPASYADGGDGSSLYSFNSTTAATDDWAYSRALSLSAGETVTINFKTRLYSGGTPTDLALDLKVGDSQTSAGQTTLVKSFVITDDTAYTQQTATWTATTGGIYYFGFNNNSPIGATDTAMFFDSLEFSSVLSVNNFNANKFSVSPNPAKDIVSVSSENSLIDNVNITDLNGRIVVQKAFDKTSKLQMNISGLASGVYMMNIKSDLGIITKKIIKE</sequence>
<dbReference type="NCBIfam" id="TIGR04183">
    <property type="entry name" value="Por_Secre_tail"/>
    <property type="match status" value="1"/>
</dbReference>
<organism evidence="4 5">
    <name type="scientific">Flavobacterium psychrotolerans</name>
    <dbReference type="NCBI Taxonomy" id="2169410"/>
    <lineage>
        <taxon>Bacteria</taxon>
        <taxon>Pseudomonadati</taxon>
        <taxon>Bacteroidota</taxon>
        <taxon>Flavobacteriia</taxon>
        <taxon>Flavobacteriales</taxon>
        <taxon>Flavobacteriaceae</taxon>
        <taxon>Flavobacterium</taxon>
    </lineage>
</organism>
<dbReference type="InterPro" id="IPR026444">
    <property type="entry name" value="Secre_tail"/>
</dbReference>
<dbReference type="EMBL" id="QCZI01000017">
    <property type="protein sequence ID" value="PWA04206.1"/>
    <property type="molecule type" value="Genomic_DNA"/>
</dbReference>
<evidence type="ECO:0000313" key="4">
    <source>
        <dbReference type="EMBL" id="PWA04206.1"/>
    </source>
</evidence>
<accession>A0A2U1JGD5</accession>
<feature type="chain" id="PRO_5015663007" description="Secretion system C-terminal sorting domain-containing protein" evidence="2">
    <location>
        <begin position="22"/>
        <end position="505"/>
    </location>
</feature>
<dbReference type="RefSeq" id="WP_116725603.1">
    <property type="nucleotide sequence ID" value="NZ_QCZI01000017.1"/>
</dbReference>
<dbReference type="Proteomes" id="UP000245449">
    <property type="component" value="Unassembled WGS sequence"/>
</dbReference>
<keyword evidence="1 2" id="KW-0732">Signal</keyword>
<reference evidence="4 5" key="1">
    <citation type="submission" date="2018-04" db="EMBL/GenBank/DDBJ databases">
        <title>Flavobacterium sp. nov., isolated from glacier ice.</title>
        <authorList>
            <person name="Liu Q."/>
            <person name="Xin Y.-H."/>
        </authorList>
    </citation>
    <scope>NUCLEOTIDE SEQUENCE [LARGE SCALE GENOMIC DNA]</scope>
    <source>
        <strain evidence="4 5">RB1R5</strain>
    </source>
</reference>
<dbReference type="AlphaFoldDB" id="A0A2U1JGD5"/>
<evidence type="ECO:0000313" key="5">
    <source>
        <dbReference type="Proteomes" id="UP000245449"/>
    </source>
</evidence>
<keyword evidence="5" id="KW-1185">Reference proteome</keyword>
<comment type="caution">
    <text evidence="4">The sequence shown here is derived from an EMBL/GenBank/DDBJ whole genome shotgun (WGS) entry which is preliminary data.</text>
</comment>
<dbReference type="OrthoDB" id="1401747at2"/>
<proteinExistence type="predicted"/>
<evidence type="ECO:0000259" key="3">
    <source>
        <dbReference type="Pfam" id="PF18962"/>
    </source>
</evidence>
<feature type="signal peptide" evidence="2">
    <location>
        <begin position="1"/>
        <end position="21"/>
    </location>
</feature>
<protein>
    <recommendedName>
        <fullName evidence="3">Secretion system C-terminal sorting domain-containing protein</fullName>
    </recommendedName>
</protein>
<feature type="domain" description="Secretion system C-terminal sorting" evidence="3">
    <location>
        <begin position="434"/>
        <end position="503"/>
    </location>
</feature>
<gene>
    <name evidence="4" type="ORF">DB895_11955</name>
</gene>
<dbReference type="Pfam" id="PF18962">
    <property type="entry name" value="Por_Secre_tail"/>
    <property type="match status" value="1"/>
</dbReference>
<evidence type="ECO:0000256" key="1">
    <source>
        <dbReference type="ARBA" id="ARBA00022729"/>
    </source>
</evidence>